<keyword evidence="2" id="KW-0813">Transport</keyword>
<keyword evidence="4" id="KW-0479">Metal-binding</keyword>
<feature type="region of interest" description="Disordered" evidence="11">
    <location>
        <begin position="49"/>
        <end position="72"/>
    </location>
</feature>
<evidence type="ECO:0000256" key="10">
    <source>
        <dbReference type="ARBA" id="ARBA00023136"/>
    </source>
</evidence>
<evidence type="ECO:0000256" key="4">
    <source>
        <dbReference type="ARBA" id="ARBA00022723"/>
    </source>
</evidence>
<evidence type="ECO:0000256" key="6">
    <source>
        <dbReference type="ARBA" id="ARBA00022837"/>
    </source>
</evidence>
<feature type="transmembrane region" description="Helical" evidence="12">
    <location>
        <begin position="108"/>
        <end position="131"/>
    </location>
</feature>
<feature type="domain" description="C2" evidence="13">
    <location>
        <begin position="353"/>
        <end position="475"/>
    </location>
</feature>
<dbReference type="SUPFAM" id="SSF49562">
    <property type="entry name" value="C2 domain (Calcium/lipid-binding domain, CaLB)"/>
    <property type="match status" value="3"/>
</dbReference>
<keyword evidence="6" id="KW-0106">Calcium</keyword>
<dbReference type="Gene3D" id="2.60.40.150">
    <property type="entry name" value="C2 domain"/>
    <property type="match status" value="3"/>
</dbReference>
<feature type="domain" description="C2" evidence="13">
    <location>
        <begin position="762"/>
        <end position="882"/>
    </location>
</feature>
<dbReference type="CDD" id="cd21670">
    <property type="entry name" value="SMP_ESyt"/>
    <property type="match status" value="1"/>
</dbReference>
<accession>A0ABP0FT60</accession>
<evidence type="ECO:0000256" key="7">
    <source>
        <dbReference type="ARBA" id="ARBA00022989"/>
    </source>
</evidence>
<dbReference type="Proteomes" id="UP001642483">
    <property type="component" value="Unassembled WGS sequence"/>
</dbReference>
<dbReference type="CDD" id="cd04030">
    <property type="entry name" value="C2C_KIAA1228"/>
    <property type="match status" value="1"/>
</dbReference>
<gene>
    <name evidence="15" type="ORF">CVLEPA_LOCUS13587</name>
</gene>
<comment type="caution">
    <text evidence="15">The sequence shown here is derived from an EMBL/GenBank/DDBJ whole genome shotgun (WGS) entry which is preliminary data.</text>
</comment>
<dbReference type="InterPro" id="IPR000008">
    <property type="entry name" value="C2_dom"/>
</dbReference>
<evidence type="ECO:0008006" key="17">
    <source>
        <dbReference type="Google" id="ProtNLM"/>
    </source>
</evidence>
<keyword evidence="16" id="KW-1185">Reference proteome</keyword>
<evidence type="ECO:0000256" key="9">
    <source>
        <dbReference type="ARBA" id="ARBA00023121"/>
    </source>
</evidence>
<evidence type="ECO:0000259" key="13">
    <source>
        <dbReference type="PROSITE" id="PS50004"/>
    </source>
</evidence>
<keyword evidence="7 12" id="KW-1133">Transmembrane helix</keyword>
<feature type="compositionally biased region" description="Polar residues" evidence="11">
    <location>
        <begin position="690"/>
        <end position="703"/>
    </location>
</feature>
<comment type="subcellular location">
    <subcellularLocation>
        <location evidence="1">Membrane</location>
    </subcellularLocation>
</comment>
<evidence type="ECO:0000256" key="3">
    <source>
        <dbReference type="ARBA" id="ARBA00022692"/>
    </source>
</evidence>
<dbReference type="SMART" id="SM00239">
    <property type="entry name" value="C2"/>
    <property type="match status" value="3"/>
</dbReference>
<keyword evidence="9" id="KW-0446">Lipid-binding</keyword>
<evidence type="ECO:0000256" key="5">
    <source>
        <dbReference type="ARBA" id="ARBA00022737"/>
    </source>
</evidence>
<evidence type="ECO:0000259" key="14">
    <source>
        <dbReference type="PROSITE" id="PS51847"/>
    </source>
</evidence>
<dbReference type="InterPro" id="IPR051634">
    <property type="entry name" value="Extended_Synaptotagmin"/>
</dbReference>
<protein>
    <recommendedName>
        <fullName evidence="17">Extended synaptotagmin-2</fullName>
    </recommendedName>
</protein>
<dbReference type="Pfam" id="PF17047">
    <property type="entry name" value="SMP_LBD"/>
    <property type="match status" value="1"/>
</dbReference>
<evidence type="ECO:0000313" key="15">
    <source>
        <dbReference type="EMBL" id="CAK8682807.1"/>
    </source>
</evidence>
<feature type="domain" description="C2" evidence="13">
    <location>
        <begin position="500"/>
        <end position="618"/>
    </location>
</feature>
<dbReference type="Pfam" id="PF00168">
    <property type="entry name" value="C2"/>
    <property type="match status" value="3"/>
</dbReference>
<dbReference type="PROSITE" id="PS50004">
    <property type="entry name" value="C2"/>
    <property type="match status" value="3"/>
</dbReference>
<feature type="compositionally biased region" description="Polar residues" evidence="11">
    <location>
        <begin position="657"/>
        <end position="667"/>
    </location>
</feature>
<dbReference type="InterPro" id="IPR035892">
    <property type="entry name" value="C2_domain_sf"/>
</dbReference>
<reference evidence="15 16" key="1">
    <citation type="submission" date="2024-02" db="EMBL/GenBank/DDBJ databases">
        <authorList>
            <person name="Daric V."/>
            <person name="Darras S."/>
        </authorList>
    </citation>
    <scope>NUCLEOTIDE SEQUENCE [LARGE SCALE GENOMIC DNA]</scope>
</reference>
<dbReference type="PROSITE" id="PS51847">
    <property type="entry name" value="SMP"/>
    <property type="match status" value="1"/>
</dbReference>
<organism evidence="15 16">
    <name type="scientific">Clavelina lepadiformis</name>
    <name type="common">Light-bulb sea squirt</name>
    <name type="synonym">Ascidia lepadiformis</name>
    <dbReference type="NCBI Taxonomy" id="159417"/>
    <lineage>
        <taxon>Eukaryota</taxon>
        <taxon>Metazoa</taxon>
        <taxon>Chordata</taxon>
        <taxon>Tunicata</taxon>
        <taxon>Ascidiacea</taxon>
        <taxon>Aplousobranchia</taxon>
        <taxon>Clavelinidae</taxon>
        <taxon>Clavelina</taxon>
    </lineage>
</organism>
<dbReference type="InterPro" id="IPR037752">
    <property type="entry name" value="C2C_KIAA1228"/>
</dbReference>
<dbReference type="InterPro" id="IPR039010">
    <property type="entry name" value="Synaptotagmin_SMP"/>
</dbReference>
<evidence type="ECO:0000256" key="1">
    <source>
        <dbReference type="ARBA" id="ARBA00004370"/>
    </source>
</evidence>
<keyword evidence="10 12" id="KW-0472">Membrane</keyword>
<dbReference type="PANTHER" id="PTHR45761:SF1">
    <property type="entry name" value="EXTENDED SYNAPTOTAGMIN-LIKE PROTEIN 2, ISOFORM C"/>
    <property type="match status" value="1"/>
</dbReference>
<feature type="region of interest" description="Disordered" evidence="11">
    <location>
        <begin position="641"/>
        <end position="733"/>
    </location>
</feature>
<evidence type="ECO:0000256" key="2">
    <source>
        <dbReference type="ARBA" id="ARBA00022448"/>
    </source>
</evidence>
<keyword evidence="3 12" id="KW-0812">Transmembrane</keyword>
<keyword evidence="8" id="KW-0445">Lipid transport</keyword>
<feature type="domain" description="SMP-LTD" evidence="14">
    <location>
        <begin position="176"/>
        <end position="354"/>
    </location>
</feature>
<evidence type="ECO:0000256" key="8">
    <source>
        <dbReference type="ARBA" id="ARBA00023055"/>
    </source>
</evidence>
<keyword evidence="5" id="KW-0677">Repeat</keyword>
<evidence type="ECO:0000256" key="11">
    <source>
        <dbReference type="SAM" id="MobiDB-lite"/>
    </source>
</evidence>
<feature type="compositionally biased region" description="Low complexity" evidence="11">
    <location>
        <begin position="719"/>
        <end position="733"/>
    </location>
</feature>
<sequence length="888" mass="99686">MSNRRKEGINWITTKPQAAKISEFYSLNCNMAENTVRSNPDLGDEVIKGIPGGNMETNPDSAKSLENENSSRSISESVQNVLKTRFSNTCDMVKVGCTKFGVAAGIYFLGYFKFSLLWVFCGVCTLLYLTFQREKRKATSEVIKQNSDDPKKFMETVKEVYRINGQHLPSWLYYPDVEKAEWLNKIINQLWPYIGSYIKNLVTEQIQPSIQQSSALLGGFTFTDVDLGDRAPRVSGIKVYGDNLTRRNEIIIDVQIVYESDCNIGMSVNRLQAGICDLRIRGLLRLEMQPLLEKMPLVGAVSAAFIHMPTIDFDLTHLANVFDFPGFDSLLRGAIMDSVGSIMVLPEKYIVKLCPDVDVSKLRYPIPQGIIRVHILEAKNLEEKDRKLFGSFGGGSDPFVVIKAGHRQNFKTSIQHSINPTWNESFNVIVGDVANSNIQLSLFDDDGPLNKADDLGYARLPVKTVFEQGVLDEWIQLQEVTSGSIHVKLEWFDLSHDSKDLEEALNLAGANENFFSAFLNIYVDSAKNLPDSQQDSFDPSPCLRISLPGKETMKTKTAMHTNSPVWEENFRVLLNNPLYDQVVFEVDNTVGTLGNLGVFRYSLKNLLHETDMTVERPFSMHGSGPNSVLNLRMTLRILKRKEKTNAPRKPNDITVHMSKSTSNTQRNGPRVETTLAPTPSPQRTTSQPSVDNVSEKSGTSSANIEFEGTPETDRLHPTSSFSVQRSSSISSEMSNIGAVDNLRKRLNAKLTSENGKKTIDEGLGRIMLTIRHSKNSLVVLVVKAENLIVCDEDNNTSDPYVRVYIVPDKKNRLKTKVIKNNLNPVFDQRLEFDISAREVTRKKLHVTVKNQTGFLSSEKVLMGQATIDLSELDLNQPTTQWYTLLPEI</sequence>
<proteinExistence type="predicted"/>
<evidence type="ECO:0000256" key="12">
    <source>
        <dbReference type="SAM" id="Phobius"/>
    </source>
</evidence>
<dbReference type="EMBL" id="CAWYQH010000096">
    <property type="protein sequence ID" value="CAK8682807.1"/>
    <property type="molecule type" value="Genomic_DNA"/>
</dbReference>
<dbReference type="PANTHER" id="PTHR45761">
    <property type="entry name" value="EXTENDED SYNAPTOTAGMIN-LIKE PROTEIN 2, ISOFORM C"/>
    <property type="match status" value="1"/>
</dbReference>
<dbReference type="InterPro" id="IPR031468">
    <property type="entry name" value="SMP_LBD"/>
</dbReference>
<evidence type="ECO:0000313" key="16">
    <source>
        <dbReference type="Proteomes" id="UP001642483"/>
    </source>
</evidence>
<name>A0ABP0FT60_CLALP</name>